<dbReference type="SUPFAM" id="SSF53822">
    <property type="entry name" value="Periplasmic binding protein-like I"/>
    <property type="match status" value="1"/>
</dbReference>
<dbReference type="CDD" id="cd06321">
    <property type="entry name" value="PBP1_ABC_sugar_binding-like"/>
    <property type="match status" value="1"/>
</dbReference>
<sequence length="313" mass="32435">MRQSFLRTAAAATGIALAASAASAAEVSKVGITVGSLGNPYYAVTNGAIQDTAAKLTPGAEVTAVSADYDLGKQFNQIDNFIAAGTNIIMLNAVDPVGIQPAVDRAKAAGITVAAFDVTAKNVDVTVMTDNEEAGRQACQYIVDNLPGGKGDVIIVNGPPISAIVDRVNGCEKVFAAHPDIHVISRDQNGQASRDGGLAVTQSLLTQFPKVDAIFAINDPTAIGADLAASQLHRSEFFITSVDGSPDAIQVMKGGKSLIRATSAQAPYHMASEAYRYAVEIVGGKKPPQQTILLPPTLVTTANIQSYPGWAGK</sequence>
<organism evidence="6 7">
    <name type="scientific">Labrys monachus</name>
    <dbReference type="NCBI Taxonomy" id="217067"/>
    <lineage>
        <taxon>Bacteria</taxon>
        <taxon>Pseudomonadati</taxon>
        <taxon>Pseudomonadota</taxon>
        <taxon>Alphaproteobacteria</taxon>
        <taxon>Hyphomicrobiales</taxon>
        <taxon>Xanthobacteraceae</taxon>
        <taxon>Labrys</taxon>
    </lineage>
</organism>
<gene>
    <name evidence="6" type="ORF">J3R73_005346</name>
</gene>
<accession>A0ABU0FLS7</accession>
<comment type="similarity">
    <text evidence="2">Belongs to the bacterial solute-binding protein 2 family.</text>
</comment>
<evidence type="ECO:0000313" key="6">
    <source>
        <dbReference type="EMBL" id="MDQ0395554.1"/>
    </source>
</evidence>
<comment type="subcellular location">
    <subcellularLocation>
        <location evidence="1">Cell envelope</location>
    </subcellularLocation>
</comment>
<feature type="chain" id="PRO_5045290933" evidence="4">
    <location>
        <begin position="25"/>
        <end position="313"/>
    </location>
</feature>
<dbReference type="PANTHER" id="PTHR46847">
    <property type="entry name" value="D-ALLOSE-BINDING PERIPLASMIC PROTEIN-RELATED"/>
    <property type="match status" value="1"/>
</dbReference>
<dbReference type="PANTHER" id="PTHR46847:SF2">
    <property type="entry name" value="ABC TRANSPORTER SUGAR-BINDING PROTEIN"/>
    <property type="match status" value="1"/>
</dbReference>
<evidence type="ECO:0000313" key="7">
    <source>
        <dbReference type="Proteomes" id="UP001237448"/>
    </source>
</evidence>
<feature type="signal peptide" evidence="4">
    <location>
        <begin position="1"/>
        <end position="24"/>
    </location>
</feature>
<evidence type="ECO:0000256" key="4">
    <source>
        <dbReference type="SAM" id="SignalP"/>
    </source>
</evidence>
<evidence type="ECO:0000259" key="5">
    <source>
        <dbReference type="Pfam" id="PF13407"/>
    </source>
</evidence>
<name>A0ABU0FLS7_9HYPH</name>
<dbReference type="Gene3D" id="3.40.50.2300">
    <property type="match status" value="2"/>
</dbReference>
<evidence type="ECO:0000256" key="3">
    <source>
        <dbReference type="ARBA" id="ARBA00022729"/>
    </source>
</evidence>
<evidence type="ECO:0000256" key="1">
    <source>
        <dbReference type="ARBA" id="ARBA00004196"/>
    </source>
</evidence>
<dbReference type="InterPro" id="IPR028082">
    <property type="entry name" value="Peripla_BP_I"/>
</dbReference>
<keyword evidence="7" id="KW-1185">Reference proteome</keyword>
<dbReference type="Pfam" id="PF13407">
    <property type="entry name" value="Peripla_BP_4"/>
    <property type="match status" value="1"/>
</dbReference>
<protein>
    <submittedName>
        <fullName evidence="6">Ribose transport system substrate-binding protein</fullName>
    </submittedName>
</protein>
<comment type="caution">
    <text evidence="6">The sequence shown here is derived from an EMBL/GenBank/DDBJ whole genome shotgun (WGS) entry which is preliminary data.</text>
</comment>
<feature type="domain" description="Periplasmic binding protein" evidence="5">
    <location>
        <begin position="30"/>
        <end position="286"/>
    </location>
</feature>
<evidence type="ECO:0000256" key="2">
    <source>
        <dbReference type="ARBA" id="ARBA00007639"/>
    </source>
</evidence>
<dbReference type="Proteomes" id="UP001237448">
    <property type="component" value="Unassembled WGS sequence"/>
</dbReference>
<dbReference type="EMBL" id="JAUSVK010000001">
    <property type="protein sequence ID" value="MDQ0395554.1"/>
    <property type="molecule type" value="Genomic_DNA"/>
</dbReference>
<dbReference type="InterPro" id="IPR025997">
    <property type="entry name" value="SBP_2_dom"/>
</dbReference>
<dbReference type="RefSeq" id="WP_307434392.1">
    <property type="nucleotide sequence ID" value="NZ_JAUSVK010000001.1"/>
</dbReference>
<proteinExistence type="inferred from homology"/>
<reference evidence="6 7" key="1">
    <citation type="submission" date="2023-07" db="EMBL/GenBank/DDBJ databases">
        <title>Genomic Encyclopedia of Type Strains, Phase IV (KMG-IV): sequencing the most valuable type-strain genomes for metagenomic binning, comparative biology and taxonomic classification.</title>
        <authorList>
            <person name="Goeker M."/>
        </authorList>
    </citation>
    <scope>NUCLEOTIDE SEQUENCE [LARGE SCALE GENOMIC DNA]</scope>
    <source>
        <strain evidence="6 7">DSM 5896</strain>
    </source>
</reference>
<keyword evidence="3 4" id="KW-0732">Signal</keyword>